<dbReference type="AlphaFoldDB" id="A0A388LAX7"/>
<evidence type="ECO:0000256" key="1">
    <source>
        <dbReference type="SAM" id="MobiDB-lite"/>
    </source>
</evidence>
<comment type="caution">
    <text evidence="2">The sequence shown here is derived from an EMBL/GenBank/DDBJ whole genome shotgun (WGS) entry which is preliminary data.</text>
</comment>
<dbReference type="Proteomes" id="UP000265515">
    <property type="component" value="Unassembled WGS sequence"/>
</dbReference>
<accession>A0A388LAX7</accession>
<keyword evidence="3" id="KW-1185">Reference proteome</keyword>
<evidence type="ECO:0000313" key="3">
    <source>
        <dbReference type="Proteomes" id="UP000265515"/>
    </source>
</evidence>
<feature type="region of interest" description="Disordered" evidence="1">
    <location>
        <begin position="1"/>
        <end position="20"/>
    </location>
</feature>
<gene>
    <name evidence="2" type="ORF">CBR_g29623</name>
</gene>
<protein>
    <submittedName>
        <fullName evidence="2">Uncharacterized protein</fullName>
    </submittedName>
</protein>
<organism evidence="2 3">
    <name type="scientific">Chara braunii</name>
    <name type="common">Braun's stonewort</name>
    <dbReference type="NCBI Taxonomy" id="69332"/>
    <lineage>
        <taxon>Eukaryota</taxon>
        <taxon>Viridiplantae</taxon>
        <taxon>Streptophyta</taxon>
        <taxon>Charophyceae</taxon>
        <taxon>Charales</taxon>
        <taxon>Characeae</taxon>
        <taxon>Chara</taxon>
    </lineage>
</organism>
<name>A0A388LAX7_CHABU</name>
<dbReference type="Gramene" id="GBG79477">
    <property type="protein sequence ID" value="GBG79477"/>
    <property type="gene ID" value="CBR_g29623"/>
</dbReference>
<dbReference type="EMBL" id="BFEA01000320">
    <property type="protein sequence ID" value="GBG79477.1"/>
    <property type="molecule type" value="Genomic_DNA"/>
</dbReference>
<proteinExistence type="predicted"/>
<reference evidence="2 3" key="1">
    <citation type="journal article" date="2018" name="Cell">
        <title>The Chara Genome: Secondary Complexity and Implications for Plant Terrestrialization.</title>
        <authorList>
            <person name="Nishiyama T."/>
            <person name="Sakayama H."/>
            <person name="Vries J.D."/>
            <person name="Buschmann H."/>
            <person name="Saint-Marcoux D."/>
            <person name="Ullrich K.K."/>
            <person name="Haas F.B."/>
            <person name="Vanderstraeten L."/>
            <person name="Becker D."/>
            <person name="Lang D."/>
            <person name="Vosolsobe S."/>
            <person name="Rombauts S."/>
            <person name="Wilhelmsson P.K.I."/>
            <person name="Janitza P."/>
            <person name="Kern R."/>
            <person name="Heyl A."/>
            <person name="Rumpler F."/>
            <person name="Villalobos L.I.A.C."/>
            <person name="Clay J.M."/>
            <person name="Skokan R."/>
            <person name="Toyoda A."/>
            <person name="Suzuki Y."/>
            <person name="Kagoshima H."/>
            <person name="Schijlen E."/>
            <person name="Tajeshwar N."/>
            <person name="Catarino B."/>
            <person name="Hetherington A.J."/>
            <person name="Saltykova A."/>
            <person name="Bonnot C."/>
            <person name="Breuninger H."/>
            <person name="Symeonidi A."/>
            <person name="Radhakrishnan G.V."/>
            <person name="Van Nieuwerburgh F."/>
            <person name="Deforce D."/>
            <person name="Chang C."/>
            <person name="Karol K.G."/>
            <person name="Hedrich R."/>
            <person name="Ulvskov P."/>
            <person name="Glockner G."/>
            <person name="Delwiche C.F."/>
            <person name="Petrasek J."/>
            <person name="Van de Peer Y."/>
            <person name="Friml J."/>
            <person name="Beilby M."/>
            <person name="Dolan L."/>
            <person name="Kohara Y."/>
            <person name="Sugano S."/>
            <person name="Fujiyama A."/>
            <person name="Delaux P.-M."/>
            <person name="Quint M."/>
            <person name="TheiBen G."/>
            <person name="Hagemann M."/>
            <person name="Harholt J."/>
            <person name="Dunand C."/>
            <person name="Zachgo S."/>
            <person name="Langdale J."/>
            <person name="Maumus F."/>
            <person name="Straeten D.V.D."/>
            <person name="Gould S.B."/>
            <person name="Rensing S.A."/>
        </authorList>
    </citation>
    <scope>NUCLEOTIDE SEQUENCE [LARGE SCALE GENOMIC DNA]</scope>
    <source>
        <strain evidence="2 3">S276</strain>
    </source>
</reference>
<sequence length="81" mass="9507">MGTRFYRARSEAPAKPPPAGSRCLIARWSQRQFRWLFLSGAQKSRHSHTDGMVAAPCKERSREVIARRHSHADWFTRKLQW</sequence>
<evidence type="ECO:0000313" key="2">
    <source>
        <dbReference type="EMBL" id="GBG79477.1"/>
    </source>
</evidence>